<name>A0A1Y2L1A0_9PROT</name>
<proteinExistence type="predicted"/>
<sequence>MGKRGAMDVWAALCWAIHDQRVDLAIAANDDWIDDVGLSPRHSVTGVMMDQAMLGGRVDGGGPRGGPDVDLDAEIIWLVALGMLRDERAGIVIDGLFEGVPVKMQRYLRKARPVSDMIVAGRMADLPDWMPGGWQGGMSRREVEESRLKYIGVWDALAVLSMRLKTSTRLGKVIEKPSFPRLPWHGRKKAVDS</sequence>
<dbReference type="EMBL" id="JFKA01000003">
    <property type="protein sequence ID" value="OSQ39008.1"/>
    <property type="molecule type" value="Genomic_DNA"/>
</dbReference>
<dbReference type="AlphaFoldDB" id="A0A1Y2L1A0"/>
<evidence type="ECO:0000313" key="2">
    <source>
        <dbReference type="Proteomes" id="UP000193391"/>
    </source>
</evidence>
<dbReference type="OrthoDB" id="7359814at2"/>
<gene>
    <name evidence="1" type="ORF">TMES_09950</name>
</gene>
<keyword evidence="2" id="KW-1185">Reference proteome</keyword>
<dbReference type="Proteomes" id="UP000193391">
    <property type="component" value="Unassembled WGS sequence"/>
</dbReference>
<evidence type="ECO:0000313" key="1">
    <source>
        <dbReference type="EMBL" id="OSQ39008.1"/>
    </source>
</evidence>
<accession>A0A1Y2L1A0</accession>
<dbReference type="RefSeq" id="WP_085581975.1">
    <property type="nucleotide sequence ID" value="NZ_JFKA01000003.1"/>
</dbReference>
<protein>
    <submittedName>
        <fullName evidence="1">Uncharacterized protein</fullName>
    </submittedName>
</protein>
<organism evidence="1 2">
    <name type="scientific">Thalassospira mesophila</name>
    <dbReference type="NCBI Taxonomy" id="1293891"/>
    <lineage>
        <taxon>Bacteria</taxon>
        <taxon>Pseudomonadati</taxon>
        <taxon>Pseudomonadota</taxon>
        <taxon>Alphaproteobacteria</taxon>
        <taxon>Rhodospirillales</taxon>
        <taxon>Thalassospiraceae</taxon>
        <taxon>Thalassospira</taxon>
    </lineage>
</organism>
<comment type="caution">
    <text evidence="1">The sequence shown here is derived from an EMBL/GenBank/DDBJ whole genome shotgun (WGS) entry which is preliminary data.</text>
</comment>
<reference evidence="1 2" key="1">
    <citation type="submission" date="2014-03" db="EMBL/GenBank/DDBJ databases">
        <title>The draft genome sequence of Thalassospira mesophila JCM 18969.</title>
        <authorList>
            <person name="Lai Q."/>
            <person name="Shao Z."/>
        </authorList>
    </citation>
    <scope>NUCLEOTIDE SEQUENCE [LARGE SCALE GENOMIC DNA]</scope>
    <source>
        <strain evidence="1 2">JCM 18969</strain>
    </source>
</reference>